<dbReference type="EMBL" id="WKMX01000015">
    <property type="protein sequence ID" value="MRZ07631.1"/>
    <property type="molecule type" value="Genomic_DNA"/>
</dbReference>
<proteinExistence type="predicted"/>
<evidence type="ECO:0000313" key="3">
    <source>
        <dbReference type="EMBL" id="MRY85518.1"/>
    </source>
</evidence>
<dbReference type="Proteomes" id="UP000471216">
    <property type="component" value="Unassembled WGS sequence"/>
</dbReference>
<dbReference type="EMBL" id="WKMW01000015">
    <property type="protein sequence ID" value="MRY85518.1"/>
    <property type="molecule type" value="Genomic_DNA"/>
</dbReference>
<keyword evidence="1" id="KW-1133">Transmembrane helix</keyword>
<feature type="transmembrane region" description="Helical" evidence="1">
    <location>
        <begin position="9"/>
        <end position="28"/>
    </location>
</feature>
<protein>
    <recommendedName>
        <fullName evidence="8">Transmembrane protein</fullName>
    </recommendedName>
</protein>
<dbReference type="Proteomes" id="UP000450599">
    <property type="component" value="Unassembled WGS sequence"/>
</dbReference>
<reference evidence="2 5" key="1">
    <citation type="submission" date="2015-09" db="EMBL/GenBank/DDBJ databases">
        <authorList>
            <consortium name="Pathogen Informatics"/>
        </authorList>
    </citation>
    <scope>NUCLEOTIDE SEQUENCE [LARGE SCALE GENOMIC DNA]</scope>
    <source>
        <strain evidence="2 5">2789STDY5834948</strain>
    </source>
</reference>
<evidence type="ECO:0000313" key="7">
    <source>
        <dbReference type="Proteomes" id="UP000471216"/>
    </source>
</evidence>
<sequence>MKRIIKQDLSITLAVLAIAIFAFFFWMYPYHLFHKEQMMLFLYSAEFLRGYFQEEAWLACLTGDFLTQFFYYIGGGPFILSVVLTLFALLTYRTFRQFVSKRYALPLMILLVLWEAGRSCGLAYPLSATLSLIGAEGVFLLYSRSQTEGQRLLTCIPAMLLCYWCFGYGAWLCLALMLAAGIIAHHQKLSALLAVGILLLPATQYPATTWWSKPDLDREYVLSLDVEHYFGNIQKMRKHLETDRQILWVTYYRNLYNATHPSEINSPVSLSRNLLAWNQPGTNGLILPVNPSASFLSILFANELWFTLGDMTMAEHCAMLSMIFSPRNSGSRMIKRLAEINLVNGDDEAALKYLRILDKTLLHKSWAEKRIPGQQTPRVKEWLEKKRRDIPTQDQLRSGNDAVTSLQNLVASNAGNLRAYEYLLCYHLLSKDLRSFVEDYVPGKVSSPIFAEALLIHLARQGNIRAEELIKYQIPVEIAKEFADYTRLYEAKDTSLKEKYGKTYWFYYHFATTEPGKESKP</sequence>
<keyword evidence="1" id="KW-0812">Transmembrane</keyword>
<evidence type="ECO:0000313" key="5">
    <source>
        <dbReference type="Proteomes" id="UP000095332"/>
    </source>
</evidence>
<gene>
    <name evidence="2" type="ORF">ERS852560_03521</name>
    <name evidence="4" type="ORF">GKD54_15730</name>
    <name evidence="3" type="ORF">GKD58_14835</name>
</gene>
<dbReference type="RefSeq" id="WP_057329242.1">
    <property type="nucleotide sequence ID" value="NZ_CZBM01000017.1"/>
</dbReference>
<evidence type="ECO:0000313" key="6">
    <source>
        <dbReference type="Proteomes" id="UP000450599"/>
    </source>
</evidence>
<dbReference type="Pfam" id="PF19529">
    <property type="entry name" value="DUF6057"/>
    <property type="match status" value="1"/>
</dbReference>
<name>A0A174WSW8_PARDI</name>
<dbReference type="Proteomes" id="UP000095332">
    <property type="component" value="Unassembled WGS sequence"/>
</dbReference>
<reference evidence="6 7" key="2">
    <citation type="journal article" date="2019" name="Nat. Med.">
        <title>A library of human gut bacterial isolates paired with longitudinal multiomics data enables mechanistic microbiome research.</title>
        <authorList>
            <person name="Poyet M."/>
            <person name="Groussin M."/>
            <person name="Gibbons S.M."/>
            <person name="Avila-Pacheco J."/>
            <person name="Jiang X."/>
            <person name="Kearney S.M."/>
            <person name="Perrotta A.R."/>
            <person name="Berdy B."/>
            <person name="Zhao S."/>
            <person name="Lieberman T.D."/>
            <person name="Swanson P.K."/>
            <person name="Smith M."/>
            <person name="Roesemann S."/>
            <person name="Alexander J.E."/>
            <person name="Rich S.A."/>
            <person name="Livny J."/>
            <person name="Vlamakis H."/>
            <person name="Clish C."/>
            <person name="Bullock K."/>
            <person name="Deik A."/>
            <person name="Scott J."/>
            <person name="Pierce K.A."/>
            <person name="Xavier R.J."/>
            <person name="Alm E.J."/>
        </authorList>
    </citation>
    <scope>NUCLEOTIDE SEQUENCE [LARGE SCALE GENOMIC DNA]</scope>
    <source>
        <strain evidence="4 7">BIOML-A10</strain>
        <strain evidence="3 6">BIOML-A11</strain>
    </source>
</reference>
<feature type="transmembrane region" description="Helical" evidence="1">
    <location>
        <begin position="122"/>
        <end position="142"/>
    </location>
</feature>
<dbReference type="AlphaFoldDB" id="A0A174WSW8"/>
<dbReference type="InterPro" id="IPR045692">
    <property type="entry name" value="DUF6057"/>
</dbReference>
<evidence type="ECO:0000313" key="4">
    <source>
        <dbReference type="EMBL" id="MRZ07631.1"/>
    </source>
</evidence>
<feature type="transmembrane region" description="Helical" evidence="1">
    <location>
        <begin position="154"/>
        <end position="183"/>
    </location>
</feature>
<evidence type="ECO:0008006" key="8">
    <source>
        <dbReference type="Google" id="ProtNLM"/>
    </source>
</evidence>
<dbReference type="EMBL" id="CZBM01000017">
    <property type="protein sequence ID" value="CUQ50393.1"/>
    <property type="molecule type" value="Genomic_DNA"/>
</dbReference>
<feature type="transmembrane region" description="Helical" evidence="1">
    <location>
        <begin position="69"/>
        <end position="92"/>
    </location>
</feature>
<organism evidence="2 5">
    <name type="scientific">Parabacteroides distasonis</name>
    <dbReference type="NCBI Taxonomy" id="823"/>
    <lineage>
        <taxon>Bacteria</taxon>
        <taxon>Pseudomonadati</taxon>
        <taxon>Bacteroidota</taxon>
        <taxon>Bacteroidia</taxon>
        <taxon>Bacteroidales</taxon>
        <taxon>Tannerellaceae</taxon>
        <taxon>Parabacteroides</taxon>
    </lineage>
</organism>
<feature type="transmembrane region" description="Helical" evidence="1">
    <location>
        <begin position="99"/>
        <end position="116"/>
    </location>
</feature>
<evidence type="ECO:0000313" key="2">
    <source>
        <dbReference type="EMBL" id="CUQ50393.1"/>
    </source>
</evidence>
<evidence type="ECO:0000256" key="1">
    <source>
        <dbReference type="SAM" id="Phobius"/>
    </source>
</evidence>
<accession>A0A174WSW8</accession>
<keyword evidence="1" id="KW-0472">Membrane</keyword>